<dbReference type="RefSeq" id="WP_009567512.1">
    <property type="nucleotide sequence ID" value="NZ_AP025160.1"/>
</dbReference>
<proteinExistence type="predicted"/>
<dbReference type="InterPro" id="IPR050963">
    <property type="entry name" value="Sirohydro_Cobaltochel/CbiX"/>
</dbReference>
<dbReference type="SUPFAM" id="SSF53800">
    <property type="entry name" value="Chelatase"/>
    <property type="match status" value="1"/>
</dbReference>
<dbReference type="OrthoDB" id="9797895at2"/>
<dbReference type="GO" id="GO:0046872">
    <property type="term" value="F:metal ion binding"/>
    <property type="evidence" value="ECO:0007669"/>
    <property type="project" value="UniProtKB-KW"/>
</dbReference>
<dbReference type="InterPro" id="IPR002762">
    <property type="entry name" value="CbiX-like"/>
</dbReference>
<dbReference type="Gene3D" id="3.40.50.1400">
    <property type="match status" value="1"/>
</dbReference>
<dbReference type="SMR" id="A0A2W1K2S8"/>
<reference evidence="3 4" key="1">
    <citation type="submission" date="2018-06" db="EMBL/GenBank/DDBJ databases">
        <title>Draft sequence of Acidithiobacillus ferrooxidans CCM 4253.</title>
        <authorList>
            <person name="Moya-Beltran A."/>
            <person name="Castro M."/>
            <person name="Covarrubias P.C."/>
            <person name="Issotta F."/>
            <person name="Janiczek O."/>
            <person name="Mandl M."/>
            <person name="Kucera J."/>
            <person name="Quatrini R."/>
        </authorList>
    </citation>
    <scope>NUCLEOTIDE SEQUENCE [LARGE SCALE GENOMIC DNA]</scope>
    <source>
        <strain evidence="3 4">CCM 4253</strain>
    </source>
</reference>
<dbReference type="PANTHER" id="PTHR33542">
    <property type="entry name" value="SIROHYDROCHLORIN FERROCHELATASE, CHLOROPLASTIC"/>
    <property type="match status" value="1"/>
</dbReference>
<dbReference type="CDD" id="cd03416">
    <property type="entry name" value="CbiX_SirB_N"/>
    <property type="match status" value="1"/>
</dbReference>
<sequence>MTKEAHLLLAHGSRDPEWRLPFEILAADLKAIHPERPIRLCYLELWHPMLTDAIQEEYGRGIRNFRISPLFWSRGRHLREDLPRLVDAVMIPGMHIRIDGPLGLNEEVLRAALTALT</sequence>
<keyword evidence="2" id="KW-0456">Lyase</keyword>
<dbReference type="OMA" id="IEWTEVI"/>
<organism evidence="3 4">
    <name type="scientific">Acidithiobacillus ferrooxidans</name>
    <name type="common">Thiobacillus ferrooxidans</name>
    <dbReference type="NCBI Taxonomy" id="920"/>
    <lineage>
        <taxon>Bacteria</taxon>
        <taxon>Pseudomonadati</taxon>
        <taxon>Pseudomonadota</taxon>
        <taxon>Acidithiobacillia</taxon>
        <taxon>Acidithiobacillales</taxon>
        <taxon>Acidithiobacillaceae</taxon>
        <taxon>Acidithiobacillus</taxon>
    </lineage>
</organism>
<protein>
    <submittedName>
        <fullName evidence="3">Cobalamin biosynthesis protein CbiX</fullName>
    </submittedName>
</protein>
<dbReference type="PANTHER" id="PTHR33542:SF3">
    <property type="entry name" value="SIROHYDROCHLORIN FERROCHELATASE, CHLOROPLASTIC"/>
    <property type="match status" value="1"/>
</dbReference>
<dbReference type="Pfam" id="PF01903">
    <property type="entry name" value="CbiX"/>
    <property type="match status" value="1"/>
</dbReference>
<dbReference type="GeneID" id="65282122"/>
<dbReference type="GO" id="GO:0016829">
    <property type="term" value="F:lyase activity"/>
    <property type="evidence" value="ECO:0007669"/>
    <property type="project" value="UniProtKB-KW"/>
</dbReference>
<evidence type="ECO:0000256" key="1">
    <source>
        <dbReference type="ARBA" id="ARBA00022723"/>
    </source>
</evidence>
<evidence type="ECO:0000313" key="3">
    <source>
        <dbReference type="EMBL" id="PZD81086.1"/>
    </source>
</evidence>
<evidence type="ECO:0000256" key="2">
    <source>
        <dbReference type="ARBA" id="ARBA00023239"/>
    </source>
</evidence>
<comment type="caution">
    <text evidence="3">The sequence shown here is derived from an EMBL/GenBank/DDBJ whole genome shotgun (WGS) entry which is preliminary data.</text>
</comment>
<evidence type="ECO:0000313" key="4">
    <source>
        <dbReference type="Proteomes" id="UP000248886"/>
    </source>
</evidence>
<keyword evidence="1" id="KW-0479">Metal-binding</keyword>
<dbReference type="Proteomes" id="UP000248886">
    <property type="component" value="Unassembled WGS sequence"/>
</dbReference>
<accession>A0A2W1K2S8</accession>
<dbReference type="EMBL" id="QKQP01000005">
    <property type="protein sequence ID" value="PZD81086.1"/>
    <property type="molecule type" value="Genomic_DNA"/>
</dbReference>
<gene>
    <name evidence="3" type="ORF">DN052_11865</name>
</gene>
<dbReference type="AlphaFoldDB" id="A0A2W1K2S8"/>
<name>A0A2W1K2S8_ACIFR</name>